<name>F8WXY9_9BACT</name>
<dbReference type="AlphaFoldDB" id="F8WXY9"/>
<dbReference type="EMBL" id="ADLW01000003">
    <property type="protein sequence ID" value="EGK04592.1"/>
    <property type="molecule type" value="Genomic_DNA"/>
</dbReference>
<dbReference type="RefSeq" id="WP_006842290.1">
    <property type="nucleotide sequence ID" value="NZ_AQWJ01000002.1"/>
</dbReference>
<keyword evidence="2" id="KW-1185">Reference proteome</keyword>
<evidence type="ECO:0000313" key="2">
    <source>
        <dbReference type="Proteomes" id="UP000006420"/>
    </source>
</evidence>
<evidence type="ECO:0000313" key="1">
    <source>
        <dbReference type="EMBL" id="EGK04592.1"/>
    </source>
</evidence>
<comment type="caution">
    <text evidence="1">The sequence shown here is derived from an EMBL/GenBank/DDBJ whole genome shotgun (WGS) entry which is preliminary data.</text>
</comment>
<accession>F8WXY9</accession>
<protein>
    <submittedName>
        <fullName evidence="1">Uncharacterized protein</fullName>
    </submittedName>
</protein>
<organism evidence="1 2">
    <name type="scientific">Dysgonomonas mossii DSM 22836</name>
    <dbReference type="NCBI Taxonomy" id="742767"/>
    <lineage>
        <taxon>Bacteria</taxon>
        <taxon>Pseudomonadati</taxon>
        <taxon>Bacteroidota</taxon>
        <taxon>Bacteroidia</taxon>
        <taxon>Bacteroidales</taxon>
        <taxon>Dysgonomonadaceae</taxon>
        <taxon>Dysgonomonas</taxon>
    </lineage>
</organism>
<gene>
    <name evidence="1" type="ORF">HMPREF9456_00919</name>
</gene>
<dbReference type="HOGENOM" id="CLU_3061015_0_0_10"/>
<sequence length="53" mass="5833">MRNICLNNIGYKDNSFLGYTTSQAKAIPISRIVNKAIPVVNTSKPSKIIPLND</sequence>
<reference evidence="1 2" key="1">
    <citation type="submission" date="2011-04" db="EMBL/GenBank/DDBJ databases">
        <title>The Genome Sequence of Dysgonomonas mossii DSM 22836.</title>
        <authorList>
            <consortium name="The Broad Institute Genome Sequencing Platform"/>
            <person name="Earl A."/>
            <person name="Ward D."/>
            <person name="Feldgarden M."/>
            <person name="Gevers D."/>
            <person name="Pudlo N."/>
            <person name="Martens E."/>
            <person name="Allen-Vercoe E."/>
            <person name="Young S.K."/>
            <person name="Zeng Q."/>
            <person name="Gargeya S."/>
            <person name="Fitzgerald M."/>
            <person name="Haas B."/>
            <person name="Abouelleil A."/>
            <person name="Alvarado L."/>
            <person name="Arachchi H.M."/>
            <person name="Berlin A."/>
            <person name="Brown A."/>
            <person name="Chapman S.B."/>
            <person name="Chen Z."/>
            <person name="Dunbar C."/>
            <person name="Freedman E."/>
            <person name="Gearin G."/>
            <person name="Gellesch M."/>
            <person name="Goldberg J."/>
            <person name="Griggs A."/>
            <person name="Gujja S."/>
            <person name="Heiman D."/>
            <person name="Howarth C."/>
            <person name="Larson L."/>
            <person name="Lui A."/>
            <person name="MacDonald P.J.P."/>
            <person name="Mehta T."/>
            <person name="Montmayeur A."/>
            <person name="Murphy C."/>
            <person name="Neiman D."/>
            <person name="Pearson M."/>
            <person name="Priest M."/>
            <person name="Roberts A."/>
            <person name="Saif S."/>
            <person name="Shea T."/>
            <person name="Shenoy N."/>
            <person name="Sisk P."/>
            <person name="Stolte C."/>
            <person name="Sykes S."/>
            <person name="Yandava C."/>
            <person name="Wortman J."/>
            <person name="Nusbaum C."/>
            <person name="Birren B."/>
        </authorList>
    </citation>
    <scope>NUCLEOTIDE SEQUENCE [LARGE SCALE GENOMIC DNA]</scope>
    <source>
        <strain evidence="1 2">DSM 22836</strain>
    </source>
</reference>
<proteinExistence type="predicted"/>
<dbReference type="Proteomes" id="UP000006420">
    <property type="component" value="Unassembled WGS sequence"/>
</dbReference>